<evidence type="ECO:0000256" key="1">
    <source>
        <dbReference type="ARBA" id="ARBA00023015"/>
    </source>
</evidence>
<dbReference type="AlphaFoldDB" id="A0A3M4W2R4"/>
<dbReference type="InterPro" id="IPR036693">
    <property type="entry name" value="TF_LuxR_autoind-bd_dom_sf"/>
</dbReference>
<protein>
    <recommendedName>
        <fullName evidence="4">HTH luxR-type domain-containing protein</fullName>
    </recommendedName>
</protein>
<dbReference type="SMART" id="SM00421">
    <property type="entry name" value="HTH_LUXR"/>
    <property type="match status" value="1"/>
</dbReference>
<gene>
    <name evidence="5" type="ORF">ALP84_00662</name>
</gene>
<dbReference type="PANTHER" id="PTHR44688">
    <property type="entry name" value="DNA-BINDING TRANSCRIPTIONAL ACTIVATOR DEVR_DOSR"/>
    <property type="match status" value="1"/>
</dbReference>
<dbReference type="SUPFAM" id="SSF75516">
    <property type="entry name" value="Pheromone-binding domain of LuxR-like quorum-sensing transcription factors"/>
    <property type="match status" value="1"/>
</dbReference>
<dbReference type="Pfam" id="PF00196">
    <property type="entry name" value="GerE"/>
    <property type="match status" value="1"/>
</dbReference>
<evidence type="ECO:0000313" key="6">
    <source>
        <dbReference type="Proteomes" id="UP000278332"/>
    </source>
</evidence>
<dbReference type="Gene3D" id="1.10.10.10">
    <property type="entry name" value="Winged helix-like DNA-binding domain superfamily/Winged helix DNA-binding domain"/>
    <property type="match status" value="1"/>
</dbReference>
<dbReference type="Proteomes" id="UP000278332">
    <property type="component" value="Unassembled WGS sequence"/>
</dbReference>
<keyword evidence="3" id="KW-0804">Transcription</keyword>
<dbReference type="PANTHER" id="PTHR44688:SF16">
    <property type="entry name" value="DNA-BINDING TRANSCRIPTIONAL ACTIVATOR DEVR_DOSR"/>
    <property type="match status" value="1"/>
</dbReference>
<dbReference type="Pfam" id="PF03472">
    <property type="entry name" value="Autoind_bind"/>
    <property type="match status" value="1"/>
</dbReference>
<sequence>MAKIDIYRTDSMHTKLPGSQVFDLLIEAERNFPAASETEYISALASLFGKLNVDYFAYLHMDLTPLGISRVSIFSNYPTEWIETYRKKSLYKKDPIIIHSANTSSPFFWNEILRPKHVNLEVVEQSAHYGIEQGFTVPMHEPGRTFGSMHLAASLANKAFVPSVKAHQLAIKAISDLAHHNRPQPSSSSDSLRLTPRENEFLRWLSMGKTYREIGLIMNISERTVKFYAHQMTEKLECVNVKQAMMKAMYLNLV</sequence>
<dbReference type="InterPro" id="IPR000792">
    <property type="entry name" value="Tscrpt_reg_LuxR_C"/>
</dbReference>
<evidence type="ECO:0000313" key="5">
    <source>
        <dbReference type="EMBL" id="RMR58428.1"/>
    </source>
</evidence>
<feature type="domain" description="HTH luxR-type" evidence="4">
    <location>
        <begin position="187"/>
        <end position="252"/>
    </location>
</feature>
<keyword evidence="1" id="KW-0805">Transcription regulation</keyword>
<dbReference type="InterPro" id="IPR016032">
    <property type="entry name" value="Sig_transdc_resp-reg_C-effctor"/>
</dbReference>
<dbReference type="InterPro" id="IPR005143">
    <property type="entry name" value="TF_LuxR_autoind-bd_dom"/>
</dbReference>
<dbReference type="GO" id="GO:0003677">
    <property type="term" value="F:DNA binding"/>
    <property type="evidence" value="ECO:0007669"/>
    <property type="project" value="UniProtKB-KW"/>
</dbReference>
<dbReference type="Gene3D" id="3.30.450.80">
    <property type="entry name" value="Transcription factor LuxR-like, autoinducer-binding domain"/>
    <property type="match status" value="1"/>
</dbReference>
<comment type="caution">
    <text evidence="5">The sequence shown here is derived from an EMBL/GenBank/DDBJ whole genome shotgun (WGS) entry which is preliminary data.</text>
</comment>
<dbReference type="GO" id="GO:0006355">
    <property type="term" value="P:regulation of DNA-templated transcription"/>
    <property type="evidence" value="ECO:0007669"/>
    <property type="project" value="InterPro"/>
</dbReference>
<reference evidence="5 6" key="1">
    <citation type="submission" date="2018-08" db="EMBL/GenBank/DDBJ databases">
        <title>Recombination of ecologically and evolutionarily significant loci maintains genetic cohesion in the Pseudomonas syringae species complex.</title>
        <authorList>
            <person name="Dillon M."/>
            <person name="Thakur S."/>
            <person name="Almeida R.N.D."/>
            <person name="Weir B.S."/>
            <person name="Guttman D.S."/>
        </authorList>
    </citation>
    <scope>NUCLEOTIDE SEQUENCE [LARGE SCALE GENOMIC DNA]</scope>
    <source>
        <strain evidence="5 6">ICMP 6917</strain>
    </source>
</reference>
<name>A0A3M4W2R4_PSECI</name>
<dbReference type="SUPFAM" id="SSF46894">
    <property type="entry name" value="C-terminal effector domain of the bipartite response regulators"/>
    <property type="match status" value="1"/>
</dbReference>
<dbReference type="EMBL" id="RBRY01000068">
    <property type="protein sequence ID" value="RMR58428.1"/>
    <property type="molecule type" value="Genomic_DNA"/>
</dbReference>
<evidence type="ECO:0000259" key="4">
    <source>
        <dbReference type="PROSITE" id="PS50043"/>
    </source>
</evidence>
<proteinExistence type="predicted"/>
<dbReference type="InterPro" id="IPR036388">
    <property type="entry name" value="WH-like_DNA-bd_sf"/>
</dbReference>
<evidence type="ECO:0000256" key="3">
    <source>
        <dbReference type="ARBA" id="ARBA00023163"/>
    </source>
</evidence>
<accession>A0A3M4W2R4</accession>
<dbReference type="PRINTS" id="PR00038">
    <property type="entry name" value="HTHLUXR"/>
</dbReference>
<organism evidence="5 6">
    <name type="scientific">Pseudomonas cichorii</name>
    <dbReference type="NCBI Taxonomy" id="36746"/>
    <lineage>
        <taxon>Bacteria</taxon>
        <taxon>Pseudomonadati</taxon>
        <taxon>Pseudomonadota</taxon>
        <taxon>Gammaproteobacteria</taxon>
        <taxon>Pseudomonadales</taxon>
        <taxon>Pseudomonadaceae</taxon>
        <taxon>Pseudomonas</taxon>
    </lineage>
</organism>
<keyword evidence="2" id="KW-0238">DNA-binding</keyword>
<evidence type="ECO:0000256" key="2">
    <source>
        <dbReference type="ARBA" id="ARBA00023125"/>
    </source>
</evidence>
<dbReference type="CDD" id="cd06170">
    <property type="entry name" value="LuxR_C_like"/>
    <property type="match status" value="1"/>
</dbReference>
<dbReference type="PROSITE" id="PS50043">
    <property type="entry name" value="HTH_LUXR_2"/>
    <property type="match status" value="1"/>
</dbReference>